<name>A0A418QST0_9BACT</name>
<dbReference type="RefSeq" id="WP_119656588.1">
    <property type="nucleotide sequence ID" value="NZ_JBHUOI010000023.1"/>
</dbReference>
<sequence length="166" mass="18515">MISPDSSARQHEFDAPLEMDGGDNGVFVVVPFSVPDEYGTKGALPVQGTIDGFPIRLNLMPLEGGDQQLRHMFSVRKEVRNAIGKTWSDTVHIVLQHDTDPTGLDLPDDLARALDRTALRARFDALPFTQRKQLAQWIARAKKPEARAQRITDALEQAESGRKTRQ</sequence>
<comment type="caution">
    <text evidence="1">The sequence shown here is derived from an EMBL/GenBank/DDBJ whole genome shotgun (WGS) entry which is preliminary data.</text>
</comment>
<dbReference type="OrthoDB" id="9800461at2"/>
<proteinExistence type="predicted"/>
<dbReference type="Pfam" id="PF08922">
    <property type="entry name" value="DUF1905"/>
    <property type="match status" value="1"/>
</dbReference>
<dbReference type="AlphaFoldDB" id="A0A418QST0"/>
<gene>
    <name evidence="1" type="ORF">D0T11_14840</name>
</gene>
<dbReference type="InterPro" id="IPR037079">
    <property type="entry name" value="AF2212/PG0164-like_sf"/>
</dbReference>
<accession>A0A418QST0</accession>
<dbReference type="Pfam" id="PF13376">
    <property type="entry name" value="OmdA"/>
    <property type="match status" value="1"/>
</dbReference>
<dbReference type="Gene3D" id="2.40.30.100">
    <property type="entry name" value="AF2212/PG0164-like"/>
    <property type="match status" value="1"/>
</dbReference>
<dbReference type="Proteomes" id="UP000284250">
    <property type="component" value="Unassembled WGS sequence"/>
</dbReference>
<keyword evidence="2" id="KW-1185">Reference proteome</keyword>
<dbReference type="EMBL" id="QYCN01000024">
    <property type="protein sequence ID" value="RIY08181.1"/>
    <property type="molecule type" value="Genomic_DNA"/>
</dbReference>
<reference evidence="1 2" key="1">
    <citation type="submission" date="2019-01" db="EMBL/GenBank/DDBJ databases">
        <title>Hymenobacter humicola sp. nov., isolated from soils in Antarctica.</title>
        <authorList>
            <person name="Sedlacek I."/>
            <person name="Holochova P."/>
            <person name="Kralova S."/>
            <person name="Pantucek R."/>
            <person name="Stankova E."/>
            <person name="Vrbovska V."/>
            <person name="Kristofova L."/>
            <person name="Svec P."/>
            <person name="Busse H.-J."/>
        </authorList>
    </citation>
    <scope>NUCLEOTIDE SEQUENCE [LARGE SCALE GENOMIC DNA]</scope>
    <source>
        <strain evidence="1 2">CCM 8852</strain>
    </source>
</reference>
<protein>
    <submittedName>
        <fullName evidence="1">DUF1905 domain-containing protein</fullName>
    </submittedName>
</protein>
<dbReference type="SUPFAM" id="SSF141694">
    <property type="entry name" value="AF2212/PG0164-like"/>
    <property type="match status" value="1"/>
</dbReference>
<organism evidence="1 2">
    <name type="scientific">Hymenobacter rubripertinctus</name>
    <dbReference type="NCBI Taxonomy" id="2029981"/>
    <lineage>
        <taxon>Bacteria</taxon>
        <taxon>Pseudomonadati</taxon>
        <taxon>Bacteroidota</taxon>
        <taxon>Cytophagia</taxon>
        <taxon>Cytophagales</taxon>
        <taxon>Hymenobacteraceae</taxon>
        <taxon>Hymenobacter</taxon>
    </lineage>
</organism>
<evidence type="ECO:0000313" key="1">
    <source>
        <dbReference type="EMBL" id="RIY08181.1"/>
    </source>
</evidence>
<evidence type="ECO:0000313" key="2">
    <source>
        <dbReference type="Proteomes" id="UP000284250"/>
    </source>
</evidence>
<dbReference type="InterPro" id="IPR015018">
    <property type="entry name" value="DUF1905"/>
</dbReference>